<feature type="region of interest" description="Disordered" evidence="15">
    <location>
        <begin position="334"/>
        <end position="386"/>
    </location>
</feature>
<keyword evidence="5 14" id="KW-0653">Protein transport</keyword>
<feature type="region of interest" description="Disordered" evidence="15">
    <location>
        <begin position="487"/>
        <end position="515"/>
    </location>
</feature>
<evidence type="ECO:0000256" key="9">
    <source>
        <dbReference type="ARBA" id="ARBA00023140"/>
    </source>
</evidence>
<evidence type="ECO:0000256" key="13">
    <source>
        <dbReference type="ARBA" id="ARBA00064754"/>
    </source>
</evidence>
<evidence type="ECO:0000256" key="14">
    <source>
        <dbReference type="RuleBase" id="RU367032"/>
    </source>
</evidence>
<proteinExistence type="inferred from homology"/>
<feature type="transmembrane region" description="Helical" evidence="16">
    <location>
        <begin position="142"/>
        <end position="163"/>
    </location>
</feature>
<evidence type="ECO:0000313" key="21">
    <source>
        <dbReference type="Proteomes" id="UP001634393"/>
    </source>
</evidence>
<dbReference type="PANTHER" id="PTHR23058:SF0">
    <property type="entry name" value="PEROXISOMAL MEMBRANE PROTEIN PEX14"/>
    <property type="match status" value="1"/>
</dbReference>
<keyword evidence="21" id="KW-1185">Reference proteome</keyword>
<gene>
    <name evidence="20" type="ORF">ACJIZ3_020856</name>
</gene>
<evidence type="ECO:0000256" key="2">
    <source>
        <dbReference type="ARBA" id="ARBA00005443"/>
    </source>
</evidence>
<evidence type="ECO:0000256" key="15">
    <source>
        <dbReference type="SAM" id="MobiDB-lite"/>
    </source>
</evidence>
<feature type="domain" description="Peroxisome membrane anchor protein Pex14p N-terminal" evidence="17">
    <location>
        <begin position="48"/>
        <end position="92"/>
    </location>
</feature>
<feature type="region of interest" description="Disordered" evidence="15">
    <location>
        <begin position="1"/>
        <end position="28"/>
    </location>
</feature>
<keyword evidence="9 14" id="KW-0576">Peroxisome</keyword>
<protein>
    <recommendedName>
        <fullName evidence="10 14">Peroxisomal membrane protein PEX14</fullName>
    </recommendedName>
    <alternativeName>
        <fullName evidence="11 14">Peroxin-14</fullName>
    </alternativeName>
</protein>
<accession>A0ABD3SKK7</accession>
<name>A0ABD3SKK7_9LAMI</name>
<feature type="compositionally biased region" description="Polar residues" evidence="15">
    <location>
        <begin position="363"/>
        <end position="386"/>
    </location>
</feature>
<reference evidence="20 21" key="1">
    <citation type="submission" date="2024-12" db="EMBL/GenBank/DDBJ databases">
        <title>The unique morphological basis and parallel evolutionary history of personate flowers in Penstemon.</title>
        <authorList>
            <person name="Depatie T.H."/>
            <person name="Wessinger C.A."/>
        </authorList>
    </citation>
    <scope>NUCLEOTIDE SEQUENCE [LARGE SCALE GENOMIC DNA]</scope>
    <source>
        <strain evidence="20">WTNN_2</strain>
        <tissue evidence="20">Leaf</tissue>
    </source>
</reference>
<dbReference type="InterPro" id="IPR025655">
    <property type="entry name" value="PEX14"/>
</dbReference>
<evidence type="ECO:0000256" key="10">
    <source>
        <dbReference type="ARBA" id="ARBA00029502"/>
    </source>
</evidence>
<dbReference type="Pfam" id="PF17733">
    <property type="entry name" value="KPWE_dom"/>
    <property type="match status" value="1"/>
</dbReference>
<dbReference type="GO" id="GO:0016560">
    <property type="term" value="P:protein import into peroxisome matrix, docking"/>
    <property type="evidence" value="ECO:0007669"/>
    <property type="project" value="UniProtKB-UniRule"/>
</dbReference>
<evidence type="ECO:0000256" key="3">
    <source>
        <dbReference type="ARBA" id="ARBA00022448"/>
    </source>
</evidence>
<comment type="subcellular location">
    <subcellularLocation>
        <location evidence="1">Peroxisome membrane</location>
        <topology evidence="1">Single-pass membrane protein</topology>
    </subcellularLocation>
</comment>
<feature type="domain" description="Peroxisomal membrane protein PEX14-like KPWE" evidence="18">
    <location>
        <begin position="314"/>
        <end position="362"/>
    </location>
</feature>
<keyword evidence="7" id="KW-0811">Translocation</keyword>
<comment type="caution">
    <text evidence="20">The sequence shown here is derived from an EMBL/GenBank/DDBJ whole genome shotgun (WGS) entry which is preliminary data.</text>
</comment>
<dbReference type="EMBL" id="JBJXBP010000006">
    <property type="protein sequence ID" value="KAL3824827.1"/>
    <property type="molecule type" value="Genomic_DNA"/>
</dbReference>
<comment type="function">
    <text evidence="12 14">Component of the PEX13-PEX14 docking complex, a translocon channel that specifically mediates the import of peroxisomal cargo proteins bound to PEX5 receptor. The PEX13-PEX14 docking complex forms a large import pore which can be opened to a diameter of about 9 nm. Mechanistically, PEX5 receptor along with cargo proteins associates with the PEX14 subunit of the PEX13-PEX14 docking complex in the cytosol, leading to the insertion of the receptor into the organelle membrane with the concomitant translocation of the cargo into the peroxisome matrix.</text>
</comment>
<keyword evidence="8 14" id="KW-0472">Membrane</keyword>
<comment type="subunit">
    <text evidence="13">Interacts with PEX13; forming the PEX13-PEX14 docking complex. Interacts with PEX5 (via WxxxF/Y motifs).</text>
</comment>
<comment type="similarity">
    <text evidence="2 14">Belongs to the peroxin-14 family.</text>
</comment>
<evidence type="ECO:0000256" key="5">
    <source>
        <dbReference type="ARBA" id="ARBA00022927"/>
    </source>
</evidence>
<keyword evidence="4 16" id="KW-0812">Transmembrane</keyword>
<dbReference type="Gene3D" id="1.10.10.10">
    <property type="entry name" value="Winged helix-like DNA-binding domain superfamily/Winged helix DNA-binding domain"/>
    <property type="match status" value="1"/>
</dbReference>
<evidence type="ECO:0000256" key="1">
    <source>
        <dbReference type="ARBA" id="ARBA00004549"/>
    </source>
</evidence>
<dbReference type="FunFam" id="1.10.10.10:FF:000217">
    <property type="entry name" value="Peroxisomal membrane protein PEX14"/>
    <property type="match status" value="1"/>
</dbReference>
<sequence length="515" mass="57046">MATSTEEKPQNPVSQVIQPTVDGGEDTKVSAVKENSPTSVFVNSEPIREEQVQNAVKFLSHPKVRGSPVLYRRSFLERKGLTKEEIDEAFRRVPDPAPDVSATQPVVSNQDGQPKSSSNVAQQSATQVVQPTPRGQFSRFHWSHALMAVGFLAISGAGTAVIFKNSVIPRLKSWIRKVVFEEEDEEGPLKKKLAKPSIAEEAASAAKAAAAAAADVARVSQEMLVTKSEEKRCFEELNNMLYAQVQEMKSMSTAIQKLEVGQRTNERIFVEERNDQRVSATSSRQPYANGKADTNLRSVRSLSPPVPVEPSVAPHPKSYMEIMSMIQRGEKPSNIREINDAPPNPNQPVSNPRITPRPKPWEVSQSQNSSTYTESNNGSSYEFQDNQLSGDNEVAWWQQKNVRITEIESGNDQKFGSSNVLSNERPVQRSWVPPQPPPVVMPEAAAAIRQPKKPAYLKEQMTDDQLLARSQDVTDELQKITKISESGGNVEVNGESSELYPTEVQKEENGLFQEA</sequence>
<feature type="region of interest" description="Disordered" evidence="15">
    <location>
        <begin position="272"/>
        <end position="315"/>
    </location>
</feature>
<keyword evidence="3 14" id="KW-0813">Transport</keyword>
<organism evidence="20 21">
    <name type="scientific">Penstemon smallii</name>
    <dbReference type="NCBI Taxonomy" id="265156"/>
    <lineage>
        <taxon>Eukaryota</taxon>
        <taxon>Viridiplantae</taxon>
        <taxon>Streptophyta</taxon>
        <taxon>Embryophyta</taxon>
        <taxon>Tracheophyta</taxon>
        <taxon>Spermatophyta</taxon>
        <taxon>Magnoliopsida</taxon>
        <taxon>eudicotyledons</taxon>
        <taxon>Gunneridae</taxon>
        <taxon>Pentapetalae</taxon>
        <taxon>asterids</taxon>
        <taxon>lamiids</taxon>
        <taxon>Lamiales</taxon>
        <taxon>Plantaginaceae</taxon>
        <taxon>Cheloneae</taxon>
        <taxon>Penstemon</taxon>
    </lineage>
</organism>
<dbReference type="InterPro" id="IPR006785">
    <property type="entry name" value="Pex14_N"/>
</dbReference>
<dbReference type="PANTHER" id="PTHR23058">
    <property type="entry name" value="PEROXISOMAL MEMBRANE PROTEIN PEX14"/>
    <property type="match status" value="1"/>
</dbReference>
<evidence type="ECO:0000259" key="18">
    <source>
        <dbReference type="Pfam" id="PF17733"/>
    </source>
</evidence>
<evidence type="ECO:0000256" key="16">
    <source>
        <dbReference type="SAM" id="Phobius"/>
    </source>
</evidence>
<dbReference type="GO" id="GO:0005778">
    <property type="term" value="C:peroxisomal membrane"/>
    <property type="evidence" value="ECO:0007669"/>
    <property type="project" value="UniProtKB-SubCell"/>
</dbReference>
<dbReference type="Pfam" id="PF04695">
    <property type="entry name" value="Pex14_N"/>
    <property type="match status" value="1"/>
</dbReference>
<evidence type="ECO:0000313" key="20">
    <source>
        <dbReference type="EMBL" id="KAL3824827.1"/>
    </source>
</evidence>
<evidence type="ECO:0000256" key="4">
    <source>
        <dbReference type="ARBA" id="ARBA00022692"/>
    </source>
</evidence>
<evidence type="ECO:0000256" key="11">
    <source>
        <dbReference type="ARBA" id="ARBA00029691"/>
    </source>
</evidence>
<keyword evidence="6 16" id="KW-1133">Transmembrane helix</keyword>
<feature type="compositionally biased region" description="Polar residues" evidence="15">
    <location>
        <begin position="277"/>
        <end position="286"/>
    </location>
</feature>
<dbReference type="InterPro" id="IPR040554">
    <property type="entry name" value="KPWE_PEX14_dom"/>
</dbReference>
<dbReference type="AlphaFoldDB" id="A0ABD3SKK7"/>
<evidence type="ECO:0000259" key="19">
    <source>
        <dbReference type="Pfam" id="PF23020"/>
    </source>
</evidence>
<dbReference type="InterPro" id="IPR054154">
    <property type="entry name" value="PEX14-like_M_plants"/>
</dbReference>
<evidence type="ECO:0000256" key="6">
    <source>
        <dbReference type="ARBA" id="ARBA00022989"/>
    </source>
</evidence>
<feature type="domain" description="Peroxisomal membrane protein PEX14 central plants" evidence="19">
    <location>
        <begin position="138"/>
        <end position="259"/>
    </location>
</feature>
<dbReference type="Pfam" id="PF23020">
    <property type="entry name" value="PEX14-like_2nd"/>
    <property type="match status" value="1"/>
</dbReference>
<evidence type="ECO:0000256" key="12">
    <source>
        <dbReference type="ARBA" id="ARBA00053920"/>
    </source>
</evidence>
<feature type="region of interest" description="Disordered" evidence="15">
    <location>
        <begin position="92"/>
        <end position="132"/>
    </location>
</feature>
<evidence type="ECO:0000256" key="8">
    <source>
        <dbReference type="ARBA" id="ARBA00023136"/>
    </source>
</evidence>
<evidence type="ECO:0000256" key="7">
    <source>
        <dbReference type="ARBA" id="ARBA00023010"/>
    </source>
</evidence>
<dbReference type="Proteomes" id="UP001634393">
    <property type="component" value="Unassembled WGS sequence"/>
</dbReference>
<dbReference type="InterPro" id="IPR036388">
    <property type="entry name" value="WH-like_DNA-bd_sf"/>
</dbReference>
<evidence type="ECO:0000259" key="17">
    <source>
        <dbReference type="Pfam" id="PF04695"/>
    </source>
</evidence>
<feature type="compositionally biased region" description="Polar residues" evidence="15">
    <location>
        <begin position="101"/>
        <end position="132"/>
    </location>
</feature>